<reference evidence="1 2" key="1">
    <citation type="submission" date="2017-03" db="EMBL/GenBank/DDBJ databases">
        <authorList>
            <person name="Afonso C.L."/>
            <person name="Miller P.J."/>
            <person name="Scott M.A."/>
            <person name="Spackman E."/>
            <person name="Goraichik I."/>
            <person name="Dimitrov K.M."/>
            <person name="Suarez D.L."/>
            <person name="Swayne D.E."/>
        </authorList>
    </citation>
    <scope>NUCLEOTIDE SEQUENCE [LARGE SCALE GENOMIC DNA]</scope>
    <source>
        <strain evidence="1 2">CECT 8110</strain>
    </source>
</reference>
<dbReference type="Proteomes" id="UP000193207">
    <property type="component" value="Unassembled WGS sequence"/>
</dbReference>
<evidence type="ECO:0000313" key="2">
    <source>
        <dbReference type="Proteomes" id="UP000193207"/>
    </source>
</evidence>
<organism evidence="1 2">
    <name type="scientific">Roseovarius halotolerans</name>
    <dbReference type="NCBI Taxonomy" id="505353"/>
    <lineage>
        <taxon>Bacteria</taxon>
        <taxon>Pseudomonadati</taxon>
        <taxon>Pseudomonadota</taxon>
        <taxon>Alphaproteobacteria</taxon>
        <taxon>Rhodobacterales</taxon>
        <taxon>Roseobacteraceae</taxon>
        <taxon>Roseovarius</taxon>
    </lineage>
</organism>
<evidence type="ECO:0000313" key="1">
    <source>
        <dbReference type="EMBL" id="SLN35568.1"/>
    </source>
</evidence>
<accession>A0A1X6YZD0</accession>
<gene>
    <name evidence="1" type="ORF">ROH8110_01794</name>
</gene>
<dbReference type="EMBL" id="FWFU01000002">
    <property type="protein sequence ID" value="SLN35568.1"/>
    <property type="molecule type" value="Genomic_DNA"/>
</dbReference>
<proteinExistence type="predicted"/>
<sequence>MCMPLTEKGADVRIRPRLACRPGCGKAAGWPDHSIFKVGRSSAKKAFSVFRTSVKASEPA</sequence>
<name>A0A1X6YZD0_9RHOB</name>
<keyword evidence="2" id="KW-1185">Reference proteome</keyword>
<dbReference type="AlphaFoldDB" id="A0A1X6YZD0"/>
<protein>
    <submittedName>
        <fullName evidence="1">Uncharacterized protein</fullName>
    </submittedName>
</protein>